<sequence>MAGKGHALARDELIRVLTVYTGYTTANGAADGSTLLDSGLIGVNDFITNKTILIMSGAARHETKEATVFNPITGEITISPAFNAQIAVGTLFKIINIPAGSSLSIIIAILTASFDLVNAELVLTETGGTVTLTAPGTEDDVYINDAP</sequence>
<dbReference type="AlphaFoldDB" id="X1KRD0"/>
<comment type="caution">
    <text evidence="1">The sequence shown here is derived from an EMBL/GenBank/DDBJ whole genome shotgun (WGS) entry which is preliminary data.</text>
</comment>
<proteinExistence type="predicted"/>
<accession>X1KRD0</accession>
<feature type="non-terminal residue" evidence="1">
    <location>
        <position position="147"/>
    </location>
</feature>
<dbReference type="EMBL" id="BARU01041074">
    <property type="protein sequence ID" value="GAH84543.1"/>
    <property type="molecule type" value="Genomic_DNA"/>
</dbReference>
<name>X1KRD0_9ZZZZ</name>
<reference evidence="1" key="1">
    <citation type="journal article" date="2014" name="Front. Microbiol.">
        <title>High frequency of phylogenetically diverse reductive dehalogenase-homologous genes in deep subseafloor sedimentary metagenomes.</title>
        <authorList>
            <person name="Kawai M."/>
            <person name="Futagami T."/>
            <person name="Toyoda A."/>
            <person name="Takaki Y."/>
            <person name="Nishi S."/>
            <person name="Hori S."/>
            <person name="Arai W."/>
            <person name="Tsubouchi T."/>
            <person name="Morono Y."/>
            <person name="Uchiyama I."/>
            <person name="Ito T."/>
            <person name="Fujiyama A."/>
            <person name="Inagaki F."/>
            <person name="Takami H."/>
        </authorList>
    </citation>
    <scope>NUCLEOTIDE SEQUENCE</scope>
    <source>
        <strain evidence="1">Expedition CK06-06</strain>
    </source>
</reference>
<organism evidence="1">
    <name type="scientific">marine sediment metagenome</name>
    <dbReference type="NCBI Taxonomy" id="412755"/>
    <lineage>
        <taxon>unclassified sequences</taxon>
        <taxon>metagenomes</taxon>
        <taxon>ecological metagenomes</taxon>
    </lineage>
</organism>
<gene>
    <name evidence="1" type="ORF">S03H2_63393</name>
</gene>
<protein>
    <submittedName>
        <fullName evidence="1">Uncharacterized protein</fullName>
    </submittedName>
</protein>
<evidence type="ECO:0000313" key="1">
    <source>
        <dbReference type="EMBL" id="GAH84543.1"/>
    </source>
</evidence>